<dbReference type="OrthoDB" id="5189801at2"/>
<proteinExistence type="predicted"/>
<comment type="caution">
    <text evidence="1">The sequence shown here is derived from an EMBL/GenBank/DDBJ whole genome shotgun (WGS) entry which is preliminary data.</text>
</comment>
<dbReference type="STRING" id="85968.GCA_900073015_01831"/>
<reference evidence="1 2" key="1">
    <citation type="journal article" date="2017" name="Infect. Genet. Evol.">
        <title>The new phylogeny of the genus Mycobacterium: The old and the news.</title>
        <authorList>
            <person name="Tortoli E."/>
            <person name="Fedrizzi T."/>
            <person name="Meehan C.J."/>
            <person name="Trovato A."/>
            <person name="Grottola A."/>
            <person name="Giacobazzi E."/>
            <person name="Serpini G.F."/>
            <person name="Tagliazucchi S."/>
            <person name="Fabio A."/>
            <person name="Bettua C."/>
            <person name="Bertorelli R."/>
            <person name="Frascaro F."/>
            <person name="De Sanctis V."/>
            <person name="Pecorari M."/>
            <person name="Jousson O."/>
            <person name="Segata N."/>
            <person name="Cirillo D.M."/>
        </authorList>
    </citation>
    <scope>NUCLEOTIDE SEQUENCE [LARGE SCALE GENOMIC DNA]</scope>
    <source>
        <strain evidence="1 2">CIP1034565</strain>
    </source>
</reference>
<evidence type="ECO:0000313" key="2">
    <source>
        <dbReference type="Proteomes" id="UP000230551"/>
    </source>
</evidence>
<organism evidence="1 2">
    <name type="scientific">Mycolicibacterium brumae</name>
    <dbReference type="NCBI Taxonomy" id="85968"/>
    <lineage>
        <taxon>Bacteria</taxon>
        <taxon>Bacillati</taxon>
        <taxon>Actinomycetota</taxon>
        <taxon>Actinomycetes</taxon>
        <taxon>Mycobacteriales</taxon>
        <taxon>Mycobacteriaceae</taxon>
        <taxon>Mycolicibacterium</taxon>
    </lineage>
</organism>
<keyword evidence="2" id="KW-1185">Reference proteome</keyword>
<accession>A0A2G5PHF4</accession>
<evidence type="ECO:0000313" key="1">
    <source>
        <dbReference type="EMBL" id="PIB77414.1"/>
    </source>
</evidence>
<dbReference type="AlphaFoldDB" id="A0A2G5PHF4"/>
<protein>
    <submittedName>
        <fullName evidence="1">Peptidase M50</fullName>
    </submittedName>
</protein>
<dbReference type="Proteomes" id="UP000230551">
    <property type="component" value="Unassembled WGS sequence"/>
</dbReference>
<dbReference type="RefSeq" id="WP_090588705.1">
    <property type="nucleotide sequence ID" value="NZ_CP104302.1"/>
</dbReference>
<gene>
    <name evidence="1" type="ORF">CQY22_000070</name>
</gene>
<name>A0A2G5PHF4_9MYCO</name>
<sequence>MTVVLRFDDRRAPRSLRDLPLVDVAAPADLDPVISSASRVLVLGGDAELAMVLSRLLRQDLLDVEVAPAPNARLARRARDGESKRVPLIRDETGRALVGTAFWLPPDGSALIEGEAIVDDTVLFDGHARSVRVQATGQLPGLRAQVVSGRLGSPRWVTGRAAQLGTTGAIVVRDGKPVANPVKRSTFYRNTRGWLRVS</sequence>
<dbReference type="EMBL" id="PDCN02000001">
    <property type="protein sequence ID" value="PIB77414.1"/>
    <property type="molecule type" value="Genomic_DNA"/>
</dbReference>